<feature type="compositionally biased region" description="Polar residues" evidence="1">
    <location>
        <begin position="189"/>
        <end position="213"/>
    </location>
</feature>
<dbReference type="AlphaFoldDB" id="A0AAF3FKW9"/>
<dbReference type="WBParaSite" id="MBELARI_LOCUS7768">
    <property type="protein sequence ID" value="MBELARI_LOCUS7768"/>
    <property type="gene ID" value="MBELARI_LOCUS7768"/>
</dbReference>
<feature type="compositionally biased region" description="Pro residues" evidence="1">
    <location>
        <begin position="124"/>
        <end position="133"/>
    </location>
</feature>
<accession>A0AAF3FKW9</accession>
<feature type="region of interest" description="Disordered" evidence="1">
    <location>
        <begin position="169"/>
        <end position="377"/>
    </location>
</feature>
<evidence type="ECO:0000313" key="3">
    <source>
        <dbReference type="WBParaSite" id="MBELARI_LOCUS7768"/>
    </source>
</evidence>
<protein>
    <submittedName>
        <fullName evidence="3">Uncharacterized protein</fullName>
    </submittedName>
</protein>
<reference evidence="3" key="1">
    <citation type="submission" date="2024-02" db="UniProtKB">
        <authorList>
            <consortium name="WormBaseParasite"/>
        </authorList>
    </citation>
    <scope>IDENTIFICATION</scope>
</reference>
<evidence type="ECO:0000313" key="2">
    <source>
        <dbReference type="Proteomes" id="UP000887575"/>
    </source>
</evidence>
<dbReference type="Proteomes" id="UP000887575">
    <property type="component" value="Unassembled WGS sequence"/>
</dbReference>
<evidence type="ECO:0000256" key="1">
    <source>
        <dbReference type="SAM" id="MobiDB-lite"/>
    </source>
</evidence>
<keyword evidence="2" id="KW-1185">Reference proteome</keyword>
<feature type="compositionally biased region" description="Gly residues" evidence="1">
    <location>
        <begin position="348"/>
        <end position="371"/>
    </location>
</feature>
<feature type="region of interest" description="Disordered" evidence="1">
    <location>
        <begin position="123"/>
        <end position="147"/>
    </location>
</feature>
<feature type="compositionally biased region" description="Basic and acidic residues" evidence="1">
    <location>
        <begin position="244"/>
        <end position="301"/>
    </location>
</feature>
<organism evidence="2 3">
    <name type="scientific">Mesorhabditis belari</name>
    <dbReference type="NCBI Taxonomy" id="2138241"/>
    <lineage>
        <taxon>Eukaryota</taxon>
        <taxon>Metazoa</taxon>
        <taxon>Ecdysozoa</taxon>
        <taxon>Nematoda</taxon>
        <taxon>Chromadorea</taxon>
        <taxon>Rhabditida</taxon>
        <taxon>Rhabditina</taxon>
        <taxon>Rhabditomorpha</taxon>
        <taxon>Rhabditoidea</taxon>
        <taxon>Rhabditidae</taxon>
        <taxon>Mesorhabditinae</taxon>
        <taxon>Mesorhabditis</taxon>
    </lineage>
</organism>
<proteinExistence type="predicted"/>
<feature type="compositionally biased region" description="Polar residues" evidence="1">
    <location>
        <begin position="224"/>
        <end position="237"/>
    </location>
</feature>
<name>A0AAF3FKW9_9BILA</name>
<feature type="compositionally biased region" description="Gly residues" evidence="1">
    <location>
        <begin position="302"/>
        <end position="319"/>
    </location>
</feature>
<sequence>MTYQWLILEGHRSLGGGPRLKARSWTNLIEHLGFKASGMSTYAEKAAAYQAPSGYSAVQGGYDASADYYRQQQYVGQAAYPQGYTAQTYAAAPQYMMPQQGLYGYHVQQDPQAAGRMNSFNAVAPPPNFSRPPPGKDDYQNTGMSYDSSAQSSMAYTASWATPGVPQIVGDFGQWNNPDQGGDSGVTSGGSNPYGQTMDQFSKMNINDQQSYDNPPGAWGQIDPQPQHNTSLTNQAQWPGLDQANERMNKDKKREEREKRQLEAPAKDLTWEERLKRAQGAKERAENPRFEKRGEESERGGRGGSIRGGRGGFRGGFLGRGPRDGDENQRDNRFNNGQRRPPMQNGESDGGQSRGGMRGGMGGRGGLGMQQGGTPQAMLPQQMGMYQRAPQGLMPIPPHYLPPGAPMPGMMTGHQSQDQRFRNSWLDANLFGPFPMPMPPMRIGMEMEKMMAKNDMETRPRKAHKLMRDQTRMINRLALLLKTTTHRPMNSTMWNNAIIDMGLRQNKSASNSHQQVLTNNRYFSLCNTVFVFMVRI</sequence>
<feature type="compositionally biased region" description="Basic and acidic residues" evidence="1">
    <location>
        <begin position="321"/>
        <end position="333"/>
    </location>
</feature>